<feature type="transmembrane region" description="Helical" evidence="1">
    <location>
        <begin position="65"/>
        <end position="81"/>
    </location>
</feature>
<evidence type="ECO:0000313" key="2">
    <source>
        <dbReference type="EMBL" id="NNG35590.1"/>
    </source>
</evidence>
<comment type="caution">
    <text evidence="2">The sequence shown here is derived from an EMBL/GenBank/DDBJ whole genome shotgun (WGS) entry which is preliminary data.</text>
</comment>
<keyword evidence="1" id="KW-1133">Transmembrane helix</keyword>
<keyword evidence="1" id="KW-0812">Transmembrane</keyword>
<keyword evidence="3" id="KW-1185">Reference proteome</keyword>
<name>A0A849AAT1_9ACTN</name>
<dbReference type="Pfam" id="PF11255">
    <property type="entry name" value="DUF3054"/>
    <property type="match status" value="1"/>
</dbReference>
<dbReference type="AlphaFoldDB" id="A0A849AAT1"/>
<dbReference type="Proteomes" id="UP000562984">
    <property type="component" value="Unassembled WGS sequence"/>
</dbReference>
<protein>
    <submittedName>
        <fullName evidence="2">DUF3054 domain-containing protein</fullName>
    </submittedName>
</protein>
<gene>
    <name evidence="2" type="ORF">HKD39_07660</name>
</gene>
<proteinExistence type="predicted"/>
<organism evidence="2 3">
    <name type="scientific">Nakamurella aerolata</name>
    <dbReference type="NCBI Taxonomy" id="1656892"/>
    <lineage>
        <taxon>Bacteria</taxon>
        <taxon>Bacillati</taxon>
        <taxon>Actinomycetota</taxon>
        <taxon>Actinomycetes</taxon>
        <taxon>Nakamurellales</taxon>
        <taxon>Nakamurellaceae</taxon>
        <taxon>Nakamurella</taxon>
    </lineage>
</organism>
<sequence length="117" mass="12125">MAGAAVLDAVLIVVFAAVGRASHGESNPVLDALGTAWPFLTGAAAGWVLVLLLRRVAPLSVATGWPVWLLTVAVGMVLRAATGRGVAVSFVIVATVVLALFLLGWRLLAGWLATLRR</sequence>
<dbReference type="InterPro" id="IPR021414">
    <property type="entry name" value="DUF3054"/>
</dbReference>
<keyword evidence="1" id="KW-0472">Membrane</keyword>
<dbReference type="EMBL" id="JABEND010000003">
    <property type="protein sequence ID" value="NNG35590.1"/>
    <property type="molecule type" value="Genomic_DNA"/>
</dbReference>
<evidence type="ECO:0000256" key="1">
    <source>
        <dbReference type="SAM" id="Phobius"/>
    </source>
</evidence>
<feature type="transmembrane region" description="Helical" evidence="1">
    <location>
        <begin position="87"/>
        <end position="108"/>
    </location>
</feature>
<accession>A0A849AAT1</accession>
<evidence type="ECO:0000313" key="3">
    <source>
        <dbReference type="Proteomes" id="UP000562984"/>
    </source>
</evidence>
<reference evidence="2 3" key="1">
    <citation type="submission" date="2020-05" db="EMBL/GenBank/DDBJ databases">
        <title>Nakamurella sp. DB0629 isolated from air conditioner.</title>
        <authorList>
            <person name="Kim D.H."/>
            <person name="Kim D.-U."/>
        </authorList>
    </citation>
    <scope>NUCLEOTIDE SEQUENCE [LARGE SCALE GENOMIC DNA]</scope>
    <source>
        <strain evidence="2 3">DB0629</strain>
    </source>
</reference>
<feature type="transmembrane region" description="Helical" evidence="1">
    <location>
        <begin position="36"/>
        <end position="53"/>
    </location>
</feature>